<name>A0AAQ1UL87_9BACT</name>
<comment type="subcellular location">
    <subcellularLocation>
        <location evidence="1">Cell outer membrane</location>
    </subcellularLocation>
</comment>
<reference evidence="10 11" key="1">
    <citation type="submission" date="2018-06" db="EMBL/GenBank/DDBJ databases">
        <authorList>
            <consortium name="Pathogen Informatics"/>
            <person name="Doyle S."/>
        </authorList>
    </citation>
    <scope>NUCLEOTIDE SEQUENCE [LARGE SCALE GENOMIC DNA]</scope>
    <source>
        <strain evidence="10 11">NCTC13063</strain>
    </source>
</reference>
<comment type="caution">
    <text evidence="10">The sequence shown here is derived from an EMBL/GenBank/DDBJ whole genome shotgun (WGS) entry which is preliminary data.</text>
</comment>
<dbReference type="Pfam" id="PF14322">
    <property type="entry name" value="SusD-like_3"/>
    <property type="match status" value="1"/>
</dbReference>
<protein>
    <submittedName>
        <fullName evidence="10">SusD family</fullName>
    </submittedName>
</protein>
<evidence type="ECO:0000256" key="7">
    <source>
        <dbReference type="SAM" id="SignalP"/>
    </source>
</evidence>
<organism evidence="10 11">
    <name type="scientific">Segatella buccae</name>
    <dbReference type="NCBI Taxonomy" id="28126"/>
    <lineage>
        <taxon>Bacteria</taxon>
        <taxon>Pseudomonadati</taxon>
        <taxon>Bacteroidota</taxon>
        <taxon>Bacteroidia</taxon>
        <taxon>Bacteroidales</taxon>
        <taxon>Prevotellaceae</taxon>
        <taxon>Segatella</taxon>
    </lineage>
</organism>
<evidence type="ECO:0000259" key="8">
    <source>
        <dbReference type="Pfam" id="PF07980"/>
    </source>
</evidence>
<dbReference type="SUPFAM" id="SSF48452">
    <property type="entry name" value="TPR-like"/>
    <property type="match status" value="1"/>
</dbReference>
<dbReference type="RefSeq" id="WP_115153887.1">
    <property type="nucleotide sequence ID" value="NZ_UGTJ01000001.1"/>
</dbReference>
<keyword evidence="5" id="KW-0998">Cell outer membrane</keyword>
<dbReference type="PROSITE" id="PS51257">
    <property type="entry name" value="PROKAR_LIPOPROTEIN"/>
    <property type="match status" value="1"/>
</dbReference>
<feature type="signal peptide" evidence="7">
    <location>
        <begin position="1"/>
        <end position="20"/>
    </location>
</feature>
<comment type="similarity">
    <text evidence="2">Belongs to the SusD family.</text>
</comment>
<dbReference type="AlphaFoldDB" id="A0AAQ1UL87"/>
<dbReference type="Pfam" id="PF07980">
    <property type="entry name" value="SusD_RagB"/>
    <property type="match status" value="1"/>
</dbReference>
<evidence type="ECO:0000256" key="1">
    <source>
        <dbReference type="ARBA" id="ARBA00004442"/>
    </source>
</evidence>
<feature type="region of interest" description="Disordered" evidence="6">
    <location>
        <begin position="524"/>
        <end position="552"/>
    </location>
</feature>
<keyword evidence="4" id="KW-0472">Membrane</keyword>
<dbReference type="GO" id="GO:0009279">
    <property type="term" value="C:cell outer membrane"/>
    <property type="evidence" value="ECO:0007669"/>
    <property type="project" value="UniProtKB-SubCell"/>
</dbReference>
<dbReference type="InterPro" id="IPR012944">
    <property type="entry name" value="SusD_RagB_dom"/>
</dbReference>
<dbReference type="EMBL" id="UGTJ01000001">
    <property type="protein sequence ID" value="SUB80471.1"/>
    <property type="molecule type" value="Genomic_DNA"/>
</dbReference>
<feature type="domain" description="SusD-like N-terminal" evidence="9">
    <location>
        <begin position="96"/>
        <end position="242"/>
    </location>
</feature>
<evidence type="ECO:0000256" key="5">
    <source>
        <dbReference type="ARBA" id="ARBA00023237"/>
    </source>
</evidence>
<evidence type="ECO:0000256" key="4">
    <source>
        <dbReference type="ARBA" id="ARBA00023136"/>
    </source>
</evidence>
<sequence>MKIYHFSVLMLTGLLTVASCSDINDQEPQSGYLTQDQVKETNSQIPNRIDATIAGMYTMMGKPKATWPNRERADDFGFIAAALSQDCEGADLVMADNNYNWFSTALSLQTRNADYANPYMRYKMPYNQIGVCQEIIKAYPAETTDQSAIHAIAQARAMRAFDYMALAPYFQFSYTTSKDELCVPILADGVDYTNNPRATVAEVYKVILEDLDYAIEHLADFNRGSDKSRIDQKVAYGLRARANLAMGNWAAAAADAEKAMEGYTPASVSEVSVPGFNDITAHNWMWGIDITDAMVTADGAPTASSWFSPFSGNGYAAAGQNTPTINTLLYRLIPSTDVRKGWWLDAKLHSDHIANLTWTGVSGGKQVTVKGDAIATFVTDDGNKVAMLPYSNVKFGQKSGVGNSLNSNDFPLMRVEEMILIEAEGLAKSGNEAKAREVLTKFVTTYRDPQYTISTSRSLADEIWFQRRVELWGEGFFTSDAKRLGKNIVRFNANIESNFPDAFKFNISATDGWLNMRFPQTEKDNNLGIKDNTGGSEPVAGQNPGLRDGVTD</sequence>
<proteinExistence type="inferred from homology"/>
<evidence type="ECO:0000256" key="3">
    <source>
        <dbReference type="ARBA" id="ARBA00022729"/>
    </source>
</evidence>
<evidence type="ECO:0000259" key="9">
    <source>
        <dbReference type="Pfam" id="PF14322"/>
    </source>
</evidence>
<accession>A0AAQ1UL87</accession>
<dbReference type="InterPro" id="IPR011990">
    <property type="entry name" value="TPR-like_helical_dom_sf"/>
</dbReference>
<feature type="domain" description="RagB/SusD" evidence="8">
    <location>
        <begin position="386"/>
        <end position="492"/>
    </location>
</feature>
<feature type="chain" id="PRO_5042817489" evidence="7">
    <location>
        <begin position="21"/>
        <end position="552"/>
    </location>
</feature>
<dbReference type="InterPro" id="IPR033985">
    <property type="entry name" value="SusD-like_N"/>
</dbReference>
<gene>
    <name evidence="10" type="ORF">NCTC13063_01756</name>
</gene>
<evidence type="ECO:0000313" key="11">
    <source>
        <dbReference type="Proteomes" id="UP000255283"/>
    </source>
</evidence>
<evidence type="ECO:0000256" key="2">
    <source>
        <dbReference type="ARBA" id="ARBA00006275"/>
    </source>
</evidence>
<dbReference type="Proteomes" id="UP000255283">
    <property type="component" value="Unassembled WGS sequence"/>
</dbReference>
<dbReference type="Gene3D" id="1.25.40.390">
    <property type="match status" value="1"/>
</dbReference>
<evidence type="ECO:0000313" key="10">
    <source>
        <dbReference type="EMBL" id="SUB80471.1"/>
    </source>
</evidence>
<evidence type="ECO:0000256" key="6">
    <source>
        <dbReference type="SAM" id="MobiDB-lite"/>
    </source>
</evidence>
<keyword evidence="3 7" id="KW-0732">Signal</keyword>